<dbReference type="Gene3D" id="3.40.50.880">
    <property type="match status" value="1"/>
</dbReference>
<evidence type="ECO:0000259" key="1">
    <source>
        <dbReference type="Pfam" id="PF06283"/>
    </source>
</evidence>
<dbReference type="EMBL" id="JAASQR010000004">
    <property type="protein sequence ID" value="NIJ17764.1"/>
    <property type="molecule type" value="Genomic_DNA"/>
</dbReference>
<feature type="domain" description="ThuA-like" evidence="1">
    <location>
        <begin position="59"/>
        <end position="288"/>
    </location>
</feature>
<reference evidence="2 3" key="1">
    <citation type="submission" date="2020-03" db="EMBL/GenBank/DDBJ databases">
        <title>Genomic Encyclopedia of Type Strains, Phase IV (KMG-IV): sequencing the most valuable type-strain genomes for metagenomic binning, comparative biology and taxonomic classification.</title>
        <authorList>
            <person name="Goeker M."/>
        </authorList>
    </citation>
    <scope>NUCLEOTIDE SEQUENCE [LARGE SCALE GENOMIC DNA]</scope>
    <source>
        <strain evidence="2 3">DSM 21299</strain>
    </source>
</reference>
<dbReference type="Pfam" id="PF06283">
    <property type="entry name" value="ThuA"/>
    <property type="match status" value="1"/>
</dbReference>
<dbReference type="RefSeq" id="WP_167304539.1">
    <property type="nucleotide sequence ID" value="NZ_JAASQR010000004.1"/>
</dbReference>
<dbReference type="InterPro" id="IPR029010">
    <property type="entry name" value="ThuA-like"/>
</dbReference>
<comment type="caution">
    <text evidence="2">The sequence shown here is derived from an EMBL/GenBank/DDBJ whole genome shotgun (WGS) entry which is preliminary data.</text>
</comment>
<dbReference type="InterPro" id="IPR029062">
    <property type="entry name" value="Class_I_gatase-like"/>
</dbReference>
<gene>
    <name evidence="2" type="ORF">FHS54_002764</name>
</gene>
<evidence type="ECO:0000313" key="2">
    <source>
        <dbReference type="EMBL" id="NIJ17764.1"/>
    </source>
</evidence>
<keyword evidence="3" id="KW-1185">Reference proteome</keyword>
<evidence type="ECO:0000313" key="3">
    <source>
        <dbReference type="Proteomes" id="UP000576821"/>
    </source>
</evidence>
<dbReference type="Proteomes" id="UP000576821">
    <property type="component" value="Unassembled WGS sequence"/>
</dbReference>
<dbReference type="PANTHER" id="PTHR40469:SF2">
    <property type="entry name" value="GALACTOSE-BINDING DOMAIN-LIKE SUPERFAMILY PROTEIN"/>
    <property type="match status" value="1"/>
</dbReference>
<dbReference type="AlphaFoldDB" id="A0A846MC84"/>
<name>A0A846MC84_9SPHN</name>
<dbReference type="PANTHER" id="PTHR40469">
    <property type="entry name" value="SECRETED GLYCOSYL HYDROLASE"/>
    <property type="match status" value="1"/>
</dbReference>
<proteinExistence type="predicted"/>
<organism evidence="2 3">
    <name type="scientific">Sphingobium vermicomposti</name>
    <dbReference type="NCBI Taxonomy" id="529005"/>
    <lineage>
        <taxon>Bacteria</taxon>
        <taxon>Pseudomonadati</taxon>
        <taxon>Pseudomonadota</taxon>
        <taxon>Alphaproteobacteria</taxon>
        <taxon>Sphingomonadales</taxon>
        <taxon>Sphingomonadaceae</taxon>
        <taxon>Sphingobium</taxon>
    </lineage>
</organism>
<sequence length="307" mass="33988">MKRAFKWIGGTILVLFLAFLTLFIVGFGPANFGRLAFGIGQTYDDVPPVLPRVSGETAVLIFSKTNGYRDDAQIKAANQALEEIARKRGWSSFTTENGAVFQPALLKRFKVMVWNSVSGDVLTPAQRDAFRKWIEAGGGFVALHGSGGDPSYAWDWYVNDLIGAQFIGHTMGPQFQKATLHIEDRDHPATRHLGASWTRTDEWYSFKSSPRAKGYHILASIDEGSYRPEMKMFPFPGSSDVRMGKDHPMIWTHCVGKGRAFYSALGHTPESYAEPDHLRMIDGAISWAAGLEGPPCADERSAQPTAR</sequence>
<accession>A0A846MC84</accession>
<protein>
    <recommendedName>
        <fullName evidence="1">ThuA-like domain-containing protein</fullName>
    </recommendedName>
</protein>
<dbReference type="SUPFAM" id="SSF52317">
    <property type="entry name" value="Class I glutamine amidotransferase-like"/>
    <property type="match status" value="1"/>
</dbReference>